<keyword evidence="1" id="KW-0004">4Fe-4S</keyword>
<protein>
    <submittedName>
        <fullName evidence="8">AmmeMemoRadiSam system radical SAM enzyme</fullName>
    </submittedName>
</protein>
<dbReference type="InterPro" id="IPR007197">
    <property type="entry name" value="rSAM"/>
</dbReference>
<accession>A0A1U7NM44</accession>
<evidence type="ECO:0000256" key="1">
    <source>
        <dbReference type="ARBA" id="ARBA00022485"/>
    </source>
</evidence>
<dbReference type="SFLD" id="SFLDS00029">
    <property type="entry name" value="Radical_SAM"/>
    <property type="match status" value="1"/>
</dbReference>
<dbReference type="OrthoDB" id="9778883at2"/>
<dbReference type="GeneID" id="78275665"/>
<comment type="caution">
    <text evidence="8">The sequence shown here is derived from an EMBL/GenBank/DDBJ whole genome shotgun (WGS) entry which is preliminary data.</text>
</comment>
<keyword evidence="5 6" id="KW-0411">Iron-sulfur</keyword>
<dbReference type="STRING" id="1862672.BO225_06885"/>
<dbReference type="GO" id="GO:0051539">
    <property type="term" value="F:4 iron, 4 sulfur cluster binding"/>
    <property type="evidence" value="ECO:0007669"/>
    <property type="project" value="UniProtKB-KW"/>
</dbReference>
<proteinExistence type="predicted"/>
<dbReference type="InterPro" id="IPR016431">
    <property type="entry name" value="Pyrv-formate_lyase-activ_prd"/>
</dbReference>
<feature type="binding site" evidence="6">
    <location>
        <position position="75"/>
    </location>
    <ligand>
        <name>[4Fe-4S] cluster</name>
        <dbReference type="ChEBI" id="CHEBI:49883"/>
        <note>4Fe-4S-S-AdoMet</note>
    </ligand>
</feature>
<dbReference type="GO" id="GO:0046872">
    <property type="term" value="F:metal ion binding"/>
    <property type="evidence" value="ECO:0007669"/>
    <property type="project" value="UniProtKB-KW"/>
</dbReference>
<dbReference type="PROSITE" id="PS51918">
    <property type="entry name" value="RADICAL_SAM"/>
    <property type="match status" value="1"/>
</dbReference>
<dbReference type="GO" id="GO:0003824">
    <property type="term" value="F:catalytic activity"/>
    <property type="evidence" value="ECO:0007669"/>
    <property type="project" value="InterPro"/>
</dbReference>
<feature type="binding site" evidence="6">
    <location>
        <position position="72"/>
    </location>
    <ligand>
        <name>[4Fe-4S] cluster</name>
        <dbReference type="ChEBI" id="CHEBI:49883"/>
        <note>4Fe-4S-S-AdoMet</note>
    </ligand>
</feature>
<dbReference type="SUPFAM" id="SSF102114">
    <property type="entry name" value="Radical SAM enzymes"/>
    <property type="match status" value="1"/>
</dbReference>
<keyword evidence="3 6" id="KW-0479">Metal-binding</keyword>
<dbReference type="SFLD" id="SFLDG01067">
    <property type="entry name" value="SPASM/twitch_domain_containing"/>
    <property type="match status" value="1"/>
</dbReference>
<evidence type="ECO:0000256" key="3">
    <source>
        <dbReference type="ARBA" id="ARBA00022723"/>
    </source>
</evidence>
<evidence type="ECO:0000259" key="7">
    <source>
        <dbReference type="PROSITE" id="PS51918"/>
    </source>
</evidence>
<keyword evidence="2 6" id="KW-0949">S-adenosyl-L-methionine</keyword>
<dbReference type="InterPro" id="IPR058240">
    <property type="entry name" value="rSAM_sf"/>
</dbReference>
<keyword evidence="4 6" id="KW-0408">Iron</keyword>
<dbReference type="SFLD" id="SFLDG01101">
    <property type="entry name" value="Uncharacterised_Radical_SAM_Su"/>
    <property type="match status" value="1"/>
</dbReference>
<evidence type="ECO:0000256" key="6">
    <source>
        <dbReference type="PIRSR" id="PIRSR004869-50"/>
    </source>
</evidence>
<dbReference type="Proteomes" id="UP000186705">
    <property type="component" value="Unassembled WGS sequence"/>
</dbReference>
<organism evidence="8 9">
    <name type="scientific">Dubosiella newyorkensis</name>
    <dbReference type="NCBI Taxonomy" id="1862672"/>
    <lineage>
        <taxon>Bacteria</taxon>
        <taxon>Bacillati</taxon>
        <taxon>Bacillota</taxon>
        <taxon>Erysipelotrichia</taxon>
        <taxon>Erysipelotrichales</taxon>
        <taxon>Erysipelotrichaceae</taxon>
        <taxon>Dubosiella</taxon>
    </lineage>
</organism>
<dbReference type="PANTHER" id="PTHR30352:SF5">
    <property type="entry name" value="PYRUVATE FORMATE-LYASE 1-ACTIVATING ENZYME"/>
    <property type="match status" value="1"/>
</dbReference>
<reference evidence="8 9" key="1">
    <citation type="submission" date="2016-11" db="EMBL/GenBank/DDBJ databases">
        <title>Description of two novel members of the family Erysipelotrichaceae: Ileibacterium lipovorans gen. nov., sp. nov. and Dubosiella newyorkensis, gen. nov., sp. nov.</title>
        <authorList>
            <person name="Cox L.M."/>
            <person name="Sohn J."/>
            <person name="Tyrrell K.L."/>
            <person name="Citron D.M."/>
            <person name="Lawson P.A."/>
            <person name="Patel N.B."/>
            <person name="Iizumi T."/>
            <person name="Perez-Perez G.I."/>
            <person name="Goldstein E.J."/>
            <person name="Blaser M.J."/>
        </authorList>
    </citation>
    <scope>NUCLEOTIDE SEQUENCE [LARGE SCALE GENOMIC DNA]</scope>
    <source>
        <strain evidence="8 9">NYU-BL-A4</strain>
    </source>
</reference>
<evidence type="ECO:0000256" key="4">
    <source>
        <dbReference type="ARBA" id="ARBA00023004"/>
    </source>
</evidence>
<dbReference type="InterPro" id="IPR013785">
    <property type="entry name" value="Aldolase_TIM"/>
</dbReference>
<dbReference type="CDD" id="cd01335">
    <property type="entry name" value="Radical_SAM"/>
    <property type="match status" value="1"/>
</dbReference>
<dbReference type="Pfam" id="PF04055">
    <property type="entry name" value="Radical_SAM"/>
    <property type="match status" value="1"/>
</dbReference>
<feature type="binding site" evidence="6">
    <location>
        <position position="68"/>
    </location>
    <ligand>
        <name>[4Fe-4S] cluster</name>
        <dbReference type="ChEBI" id="CHEBI:49883"/>
        <note>4Fe-4S-S-AdoMet</note>
    </ligand>
</feature>
<dbReference type="PIRSF" id="PIRSF004869">
    <property type="entry name" value="PflX_prd"/>
    <property type="match status" value="1"/>
</dbReference>
<dbReference type="PANTHER" id="PTHR30352">
    <property type="entry name" value="PYRUVATE FORMATE-LYASE-ACTIVATING ENZYME"/>
    <property type="match status" value="1"/>
</dbReference>
<dbReference type="NCBIfam" id="TIGR04337">
    <property type="entry name" value="AmmeMemoSam_rS"/>
    <property type="match status" value="1"/>
</dbReference>
<gene>
    <name evidence="8" type="ORF">BO225_06885</name>
</gene>
<dbReference type="InterPro" id="IPR027596">
    <property type="entry name" value="AmmeMemoSam_rS"/>
</dbReference>
<dbReference type="RefSeq" id="WP_076341537.1">
    <property type="nucleotide sequence ID" value="NZ_CAPDDE010000006.1"/>
</dbReference>
<evidence type="ECO:0000313" key="9">
    <source>
        <dbReference type="Proteomes" id="UP000186705"/>
    </source>
</evidence>
<dbReference type="Gene3D" id="3.20.20.70">
    <property type="entry name" value="Aldolase class I"/>
    <property type="match status" value="1"/>
</dbReference>
<dbReference type="AlphaFoldDB" id="A0A1U7NM44"/>
<evidence type="ECO:0000313" key="8">
    <source>
        <dbReference type="EMBL" id="OLU46199.1"/>
    </source>
</evidence>
<sequence>MKCETCFRECELRDGQVGWCKGRMNVNGKIVDRNYGKISSAALDPIEKKPLHDFHPGSMILSVGSYGCNLACPFCQNHEIAQEDLDARCETITPEELVEKAVELVPYGNIGIAFTYNEPMMSWEFIRDTGKLAKEKGLKVAVVTNGSASLKALDEVLPYVDAFNIDLKGFMQEYYQYLSGDLETVKRFIERAASKADVEITTLVVPHKNDSDEEIENLAKFIASIDPNIPLHLTRYFPRWKEKEAPTSIESLKHLKEIAKKYLRRVYLGNV</sequence>
<name>A0A1U7NM44_9FIRM</name>
<dbReference type="EMBL" id="MPKA01000067">
    <property type="protein sequence ID" value="OLU46199.1"/>
    <property type="molecule type" value="Genomic_DNA"/>
</dbReference>
<feature type="domain" description="Radical SAM core" evidence="7">
    <location>
        <begin position="53"/>
        <end position="265"/>
    </location>
</feature>
<keyword evidence="9" id="KW-1185">Reference proteome</keyword>
<evidence type="ECO:0000256" key="5">
    <source>
        <dbReference type="ARBA" id="ARBA00023014"/>
    </source>
</evidence>
<evidence type="ECO:0000256" key="2">
    <source>
        <dbReference type="ARBA" id="ARBA00022691"/>
    </source>
</evidence>
<dbReference type="InterPro" id="IPR034457">
    <property type="entry name" value="Organic_radical-activating"/>
</dbReference>
<comment type="cofactor">
    <cofactor evidence="6">
        <name>[4Fe-4S] cluster</name>
        <dbReference type="ChEBI" id="CHEBI:49883"/>
    </cofactor>
    <text evidence="6">Binds 1 [4Fe-4S] cluster. The cluster is coordinated with 3 cysteines and an exchangeable S-adenosyl-L-methionine.</text>
</comment>